<dbReference type="KEGG" id="manq:L1994_04145"/>
<dbReference type="Proteomes" id="UP001218895">
    <property type="component" value="Chromosome"/>
</dbReference>
<dbReference type="SUPFAM" id="SSF53474">
    <property type="entry name" value="alpha/beta-Hydrolases"/>
    <property type="match status" value="1"/>
</dbReference>
<accession>A0AAF0JUB7</accession>
<name>A0AAF0JUB7_9EURY</name>
<protein>
    <submittedName>
        <fullName evidence="1">Acetyltransferase</fullName>
    </submittedName>
</protein>
<gene>
    <name evidence="1" type="ORF">L1994_04145</name>
</gene>
<keyword evidence="2" id="KW-1185">Reference proteome</keyword>
<dbReference type="RefSeq" id="WP_278100428.1">
    <property type="nucleotide sequence ID" value="NZ_CP091092.1"/>
</dbReference>
<dbReference type="GeneID" id="79949561"/>
<evidence type="ECO:0000313" key="2">
    <source>
        <dbReference type="Proteomes" id="UP001218895"/>
    </source>
</evidence>
<organism evidence="1 2">
    <name type="scientific">Methanomicrobium antiquum</name>
    <dbReference type="NCBI Taxonomy" id="487686"/>
    <lineage>
        <taxon>Archaea</taxon>
        <taxon>Methanobacteriati</taxon>
        <taxon>Methanobacteriota</taxon>
        <taxon>Stenosarchaea group</taxon>
        <taxon>Methanomicrobia</taxon>
        <taxon>Methanomicrobiales</taxon>
        <taxon>Methanomicrobiaceae</taxon>
        <taxon>Methanomicrobium</taxon>
    </lineage>
</organism>
<dbReference type="Gene3D" id="3.40.50.1820">
    <property type="entry name" value="alpha/beta hydrolase"/>
    <property type="match status" value="1"/>
</dbReference>
<dbReference type="PANTHER" id="PTHR37946">
    <property type="entry name" value="SLL1969 PROTEIN"/>
    <property type="match status" value="1"/>
</dbReference>
<dbReference type="AlphaFoldDB" id="A0AAF0JUB7"/>
<sequence length="275" mass="31929">MQNSKYPVLLVHGWKSSPKIWNELISKLESEKIPYWNFSHFRMKDSKPDVISEQLRDFIKERQIENNFFGYFDIICHSLGTCIVRYLLEVLDGESKELKVRQIIALGPPNRGSAMAELFNDPLHGTEIINRLSGLFVPKNYDPEKDKLVQEIRPGSDTLKELELAGIRTDISYRLILAMNKTDTPEFFPCFEGKTWEIKENNEWTKTIKGDGIIPHSDSYLPGAGYDVFPSENETLFLEDAGRYCHIFLPQNPEIIKRIIQYLSDPETRPANYFY</sequence>
<dbReference type="InterPro" id="IPR029058">
    <property type="entry name" value="AB_hydrolase_fold"/>
</dbReference>
<dbReference type="PANTHER" id="PTHR37946:SF1">
    <property type="entry name" value="SLL1969 PROTEIN"/>
    <property type="match status" value="1"/>
</dbReference>
<reference evidence="1" key="1">
    <citation type="submission" date="2022-01" db="EMBL/GenBank/DDBJ databases">
        <title>Complete genome of Methanomicrobium antiquum DSM 21220.</title>
        <authorList>
            <person name="Chen S.-C."/>
            <person name="You Y.-T."/>
            <person name="Zhou Y.-Z."/>
            <person name="Lai M.-C."/>
        </authorList>
    </citation>
    <scope>NUCLEOTIDE SEQUENCE</scope>
    <source>
        <strain evidence="1">DSM 21220</strain>
    </source>
</reference>
<dbReference type="Pfam" id="PF02089">
    <property type="entry name" value="Palm_thioest"/>
    <property type="match status" value="1"/>
</dbReference>
<dbReference type="EMBL" id="CP091092">
    <property type="protein sequence ID" value="WFN37588.1"/>
    <property type="molecule type" value="Genomic_DNA"/>
</dbReference>
<proteinExistence type="predicted"/>
<evidence type="ECO:0000313" key="1">
    <source>
        <dbReference type="EMBL" id="WFN37588.1"/>
    </source>
</evidence>